<evidence type="ECO:0000259" key="4">
    <source>
        <dbReference type="PROSITE" id="PS50893"/>
    </source>
</evidence>
<evidence type="ECO:0000256" key="2">
    <source>
        <dbReference type="ARBA" id="ARBA00022741"/>
    </source>
</evidence>
<dbReference type="InterPro" id="IPR027417">
    <property type="entry name" value="P-loop_NTPase"/>
</dbReference>
<dbReference type="Gene3D" id="3.40.50.300">
    <property type="entry name" value="P-loop containing nucleotide triphosphate hydrolases"/>
    <property type="match status" value="1"/>
</dbReference>
<organism evidence="5 6">
    <name type="scientific">Nocardioides marmoriginsengisoli</name>
    <dbReference type="NCBI Taxonomy" id="661483"/>
    <lineage>
        <taxon>Bacteria</taxon>
        <taxon>Bacillati</taxon>
        <taxon>Actinomycetota</taxon>
        <taxon>Actinomycetes</taxon>
        <taxon>Propionibacteriales</taxon>
        <taxon>Nocardioidaceae</taxon>
        <taxon>Nocardioides</taxon>
    </lineage>
</organism>
<keyword evidence="2" id="KW-0547">Nucleotide-binding</keyword>
<dbReference type="PANTHER" id="PTHR45772">
    <property type="entry name" value="CONSERVED COMPONENT OF ABC TRANSPORTER FOR NATURAL AMINO ACIDS-RELATED"/>
    <property type="match status" value="1"/>
</dbReference>
<dbReference type="CDD" id="cd03219">
    <property type="entry name" value="ABC_Mj1267_LivG_branched"/>
    <property type="match status" value="1"/>
</dbReference>
<feature type="domain" description="ABC transporter" evidence="4">
    <location>
        <begin position="10"/>
        <end position="256"/>
    </location>
</feature>
<sequence>MSTTVTDPIFRATGVGCRFGGVIALDSVDFEIGRNEIVGLIGPNGSGKTTLLNVLSGIYKSTSGELEVDGRPSRFMSSRRLSRDYGLARTFQNIRLCSSLTVRENVLIGMHSRFKWYDSILPFGPGSREKKAAANVEEILEFVGIGDKADEIATDLAYGDQRRVEIARALATSPRLLLLDEPAAGMNPREARVLVDLIHRIHAERDMAVVVIEHNMNVVMNTASRVMVLDAGLCIAHGDPKTVSADPHVLEAYLGKRFRDA</sequence>
<dbReference type="GO" id="GO:0015808">
    <property type="term" value="P:L-alanine transport"/>
    <property type="evidence" value="ECO:0007669"/>
    <property type="project" value="TreeGrafter"/>
</dbReference>
<dbReference type="GO" id="GO:0015188">
    <property type="term" value="F:L-isoleucine transmembrane transporter activity"/>
    <property type="evidence" value="ECO:0007669"/>
    <property type="project" value="TreeGrafter"/>
</dbReference>
<protein>
    <submittedName>
        <fullName evidence="5">ABC transporter ATP-binding protein</fullName>
    </submittedName>
</protein>
<dbReference type="InterPro" id="IPR051120">
    <property type="entry name" value="ABC_AA/LPS_Transport"/>
</dbReference>
<dbReference type="AlphaFoldDB" id="A0A3N0CGB7"/>
<keyword evidence="3 5" id="KW-0067">ATP-binding</keyword>
<dbReference type="GO" id="GO:0005304">
    <property type="term" value="F:L-valine transmembrane transporter activity"/>
    <property type="evidence" value="ECO:0007669"/>
    <property type="project" value="TreeGrafter"/>
</dbReference>
<keyword evidence="1" id="KW-0813">Transport</keyword>
<reference evidence="5 6" key="1">
    <citation type="submission" date="2018-11" db="EMBL/GenBank/DDBJ databases">
        <authorList>
            <person name="Li F."/>
        </authorList>
    </citation>
    <scope>NUCLEOTIDE SEQUENCE [LARGE SCALE GENOMIC DNA]</scope>
    <source>
        <strain evidence="5 6">Gsoil 097</strain>
    </source>
</reference>
<keyword evidence="6" id="KW-1185">Reference proteome</keyword>
<dbReference type="PANTHER" id="PTHR45772:SF7">
    <property type="entry name" value="AMINO ACID ABC TRANSPORTER ATP-BINDING PROTEIN"/>
    <property type="match status" value="1"/>
</dbReference>
<dbReference type="Pfam" id="PF00005">
    <property type="entry name" value="ABC_tran"/>
    <property type="match status" value="1"/>
</dbReference>
<comment type="caution">
    <text evidence="5">The sequence shown here is derived from an EMBL/GenBank/DDBJ whole genome shotgun (WGS) entry which is preliminary data.</text>
</comment>
<dbReference type="GO" id="GO:0015192">
    <property type="term" value="F:L-phenylalanine transmembrane transporter activity"/>
    <property type="evidence" value="ECO:0007669"/>
    <property type="project" value="TreeGrafter"/>
</dbReference>
<dbReference type="GO" id="GO:0016887">
    <property type="term" value="F:ATP hydrolysis activity"/>
    <property type="evidence" value="ECO:0007669"/>
    <property type="project" value="InterPro"/>
</dbReference>
<dbReference type="OrthoDB" id="9805514at2"/>
<proteinExistence type="predicted"/>
<dbReference type="PROSITE" id="PS50893">
    <property type="entry name" value="ABC_TRANSPORTER_2"/>
    <property type="match status" value="1"/>
</dbReference>
<dbReference type="RefSeq" id="WP_123227784.1">
    <property type="nucleotide sequence ID" value="NZ_RJSE01000007.1"/>
</dbReference>
<dbReference type="FunFam" id="3.40.50.300:FF:000421">
    <property type="entry name" value="Branched-chain amino acid ABC transporter ATP-binding protein"/>
    <property type="match status" value="1"/>
</dbReference>
<accession>A0A3N0CGB7</accession>
<gene>
    <name evidence="5" type="ORF">EFK50_12005</name>
</gene>
<dbReference type="InterPro" id="IPR003439">
    <property type="entry name" value="ABC_transporter-like_ATP-bd"/>
</dbReference>
<evidence type="ECO:0000313" key="6">
    <source>
        <dbReference type="Proteomes" id="UP000267128"/>
    </source>
</evidence>
<dbReference type="GO" id="GO:0005886">
    <property type="term" value="C:plasma membrane"/>
    <property type="evidence" value="ECO:0007669"/>
    <property type="project" value="TreeGrafter"/>
</dbReference>
<dbReference type="SUPFAM" id="SSF52540">
    <property type="entry name" value="P-loop containing nucleoside triphosphate hydrolases"/>
    <property type="match status" value="1"/>
</dbReference>
<dbReference type="GO" id="GO:0005524">
    <property type="term" value="F:ATP binding"/>
    <property type="evidence" value="ECO:0007669"/>
    <property type="project" value="UniProtKB-KW"/>
</dbReference>
<dbReference type="GO" id="GO:1903806">
    <property type="term" value="P:L-isoleucine import across plasma membrane"/>
    <property type="evidence" value="ECO:0007669"/>
    <property type="project" value="TreeGrafter"/>
</dbReference>
<dbReference type="InterPro" id="IPR017871">
    <property type="entry name" value="ABC_transporter-like_CS"/>
</dbReference>
<dbReference type="InterPro" id="IPR003593">
    <property type="entry name" value="AAA+_ATPase"/>
</dbReference>
<dbReference type="SMART" id="SM00382">
    <property type="entry name" value="AAA"/>
    <property type="match status" value="1"/>
</dbReference>
<dbReference type="PROSITE" id="PS00211">
    <property type="entry name" value="ABC_TRANSPORTER_1"/>
    <property type="match status" value="1"/>
</dbReference>
<dbReference type="InterPro" id="IPR032823">
    <property type="entry name" value="BCA_ABC_TP_C"/>
</dbReference>
<dbReference type="GO" id="GO:1903805">
    <property type="term" value="P:L-valine import across plasma membrane"/>
    <property type="evidence" value="ECO:0007669"/>
    <property type="project" value="TreeGrafter"/>
</dbReference>
<evidence type="ECO:0000313" key="5">
    <source>
        <dbReference type="EMBL" id="RNL62488.1"/>
    </source>
</evidence>
<evidence type="ECO:0000256" key="1">
    <source>
        <dbReference type="ARBA" id="ARBA00022448"/>
    </source>
</evidence>
<dbReference type="Pfam" id="PF12399">
    <property type="entry name" value="BCA_ABC_TP_C"/>
    <property type="match status" value="1"/>
</dbReference>
<dbReference type="GO" id="GO:0042941">
    <property type="term" value="P:D-alanine transmembrane transport"/>
    <property type="evidence" value="ECO:0007669"/>
    <property type="project" value="TreeGrafter"/>
</dbReference>
<evidence type="ECO:0000256" key="3">
    <source>
        <dbReference type="ARBA" id="ARBA00022840"/>
    </source>
</evidence>
<name>A0A3N0CGB7_9ACTN</name>
<dbReference type="Proteomes" id="UP000267128">
    <property type="component" value="Unassembled WGS sequence"/>
</dbReference>
<dbReference type="EMBL" id="RJSE01000007">
    <property type="protein sequence ID" value="RNL62488.1"/>
    <property type="molecule type" value="Genomic_DNA"/>
</dbReference>